<feature type="chain" id="PRO_5025587073" evidence="3">
    <location>
        <begin position="18"/>
        <end position="293"/>
    </location>
</feature>
<keyword evidence="2" id="KW-0472">Membrane</keyword>
<dbReference type="Proteomes" id="UP000799118">
    <property type="component" value="Unassembled WGS sequence"/>
</dbReference>
<feature type="compositionally biased region" description="Polar residues" evidence="1">
    <location>
        <begin position="27"/>
        <end position="39"/>
    </location>
</feature>
<sequence length="293" mass="31731">MLMVLLPLKLLYLPVLLNRHPRPPEPNSSKGATSSSSRIDANPSPTSISASSSNVKSTAPESPAKGTGSPSTEAQPTASSDGKDVISDQALSSSDSKDSQTSSFTSPSSSMGNPIPSVTSSNERAGPSAPANNQNGGSVGDVHVTSSSASEAKSSQEGFFLGIDRRGQWRAQQCYLYELIDRPYCRWPVGELVSLQLALVLVGQMISLLLLLALVAASLLLLKLTRRPRHLWVNLLRLAKIWLLRRLFRISLLVRAQVHLSNLPALRLFSRMDTLLRPKGKPPRRKSLLRPPL</sequence>
<feature type="region of interest" description="Disordered" evidence="1">
    <location>
        <begin position="19"/>
        <end position="147"/>
    </location>
</feature>
<feature type="compositionally biased region" description="Low complexity" evidence="1">
    <location>
        <begin position="87"/>
        <end position="110"/>
    </location>
</feature>
<feature type="signal peptide" evidence="3">
    <location>
        <begin position="1"/>
        <end position="17"/>
    </location>
</feature>
<proteinExistence type="predicted"/>
<evidence type="ECO:0000313" key="5">
    <source>
        <dbReference type="Proteomes" id="UP000799118"/>
    </source>
</evidence>
<evidence type="ECO:0000313" key="4">
    <source>
        <dbReference type="EMBL" id="KAE9404231.1"/>
    </source>
</evidence>
<feature type="compositionally biased region" description="Polar residues" evidence="1">
    <location>
        <begin position="68"/>
        <end position="80"/>
    </location>
</feature>
<dbReference type="EMBL" id="ML769418">
    <property type="protein sequence ID" value="KAE9404231.1"/>
    <property type="molecule type" value="Genomic_DNA"/>
</dbReference>
<accession>A0A6A4I1I7</accession>
<feature type="compositionally biased region" description="Low complexity" evidence="1">
    <location>
        <begin position="41"/>
        <end position="54"/>
    </location>
</feature>
<protein>
    <submittedName>
        <fullName evidence="4">Uncharacterized protein</fullName>
    </submittedName>
</protein>
<evidence type="ECO:0000256" key="2">
    <source>
        <dbReference type="SAM" id="Phobius"/>
    </source>
</evidence>
<feature type="transmembrane region" description="Helical" evidence="2">
    <location>
        <begin position="197"/>
        <end position="222"/>
    </location>
</feature>
<keyword evidence="2" id="KW-1133">Transmembrane helix</keyword>
<organism evidence="4 5">
    <name type="scientific">Gymnopus androsaceus JB14</name>
    <dbReference type="NCBI Taxonomy" id="1447944"/>
    <lineage>
        <taxon>Eukaryota</taxon>
        <taxon>Fungi</taxon>
        <taxon>Dikarya</taxon>
        <taxon>Basidiomycota</taxon>
        <taxon>Agaricomycotina</taxon>
        <taxon>Agaricomycetes</taxon>
        <taxon>Agaricomycetidae</taxon>
        <taxon>Agaricales</taxon>
        <taxon>Marasmiineae</taxon>
        <taxon>Omphalotaceae</taxon>
        <taxon>Gymnopus</taxon>
    </lineage>
</organism>
<name>A0A6A4I1I7_9AGAR</name>
<keyword evidence="3" id="KW-0732">Signal</keyword>
<keyword evidence="2" id="KW-0812">Transmembrane</keyword>
<evidence type="ECO:0000256" key="3">
    <source>
        <dbReference type="SAM" id="SignalP"/>
    </source>
</evidence>
<evidence type="ECO:0000256" key="1">
    <source>
        <dbReference type="SAM" id="MobiDB-lite"/>
    </source>
</evidence>
<dbReference type="AlphaFoldDB" id="A0A6A4I1I7"/>
<gene>
    <name evidence="4" type="ORF">BT96DRAFT_433298</name>
</gene>
<reference evidence="4" key="1">
    <citation type="journal article" date="2019" name="Environ. Microbiol.">
        <title>Fungal ecological strategies reflected in gene transcription - a case study of two litter decomposers.</title>
        <authorList>
            <person name="Barbi F."/>
            <person name="Kohler A."/>
            <person name="Barry K."/>
            <person name="Baskaran P."/>
            <person name="Daum C."/>
            <person name="Fauchery L."/>
            <person name="Ihrmark K."/>
            <person name="Kuo A."/>
            <person name="LaButti K."/>
            <person name="Lipzen A."/>
            <person name="Morin E."/>
            <person name="Grigoriev I.V."/>
            <person name="Henrissat B."/>
            <person name="Lindahl B."/>
            <person name="Martin F."/>
        </authorList>
    </citation>
    <scope>NUCLEOTIDE SEQUENCE</scope>
    <source>
        <strain evidence="4">JB14</strain>
    </source>
</reference>
<keyword evidence="5" id="KW-1185">Reference proteome</keyword>